<evidence type="ECO:0000313" key="1">
    <source>
        <dbReference type="EMBL" id="JAH57358.1"/>
    </source>
</evidence>
<reference evidence="1" key="2">
    <citation type="journal article" date="2015" name="Fish Shellfish Immunol.">
        <title>Early steps in the European eel (Anguilla anguilla)-Vibrio vulnificus interaction in the gills: Role of the RtxA13 toxin.</title>
        <authorList>
            <person name="Callol A."/>
            <person name="Pajuelo D."/>
            <person name="Ebbesson L."/>
            <person name="Teles M."/>
            <person name="MacKenzie S."/>
            <person name="Amaro C."/>
        </authorList>
    </citation>
    <scope>NUCLEOTIDE SEQUENCE</scope>
</reference>
<dbReference type="EMBL" id="GBXM01051219">
    <property type="protein sequence ID" value="JAH57358.1"/>
    <property type="molecule type" value="Transcribed_RNA"/>
</dbReference>
<reference evidence="1" key="1">
    <citation type="submission" date="2014-11" db="EMBL/GenBank/DDBJ databases">
        <authorList>
            <person name="Amaro Gonzalez C."/>
        </authorList>
    </citation>
    <scope>NUCLEOTIDE SEQUENCE</scope>
</reference>
<accession>A0A0E9TXA3</accession>
<name>A0A0E9TXA3_ANGAN</name>
<dbReference type="AlphaFoldDB" id="A0A0E9TXA3"/>
<organism evidence="1">
    <name type="scientific">Anguilla anguilla</name>
    <name type="common">European freshwater eel</name>
    <name type="synonym">Muraena anguilla</name>
    <dbReference type="NCBI Taxonomy" id="7936"/>
    <lineage>
        <taxon>Eukaryota</taxon>
        <taxon>Metazoa</taxon>
        <taxon>Chordata</taxon>
        <taxon>Craniata</taxon>
        <taxon>Vertebrata</taxon>
        <taxon>Euteleostomi</taxon>
        <taxon>Actinopterygii</taxon>
        <taxon>Neopterygii</taxon>
        <taxon>Teleostei</taxon>
        <taxon>Anguilliformes</taxon>
        <taxon>Anguillidae</taxon>
        <taxon>Anguilla</taxon>
    </lineage>
</organism>
<protein>
    <submittedName>
        <fullName evidence="1">Uncharacterized protein</fullName>
    </submittedName>
</protein>
<sequence>MLKARPGLGVFGPMSTSLQ</sequence>
<proteinExistence type="predicted"/>